<dbReference type="InterPro" id="IPR001387">
    <property type="entry name" value="Cro/C1-type_HTH"/>
</dbReference>
<keyword evidence="3" id="KW-1185">Reference proteome</keyword>
<gene>
    <name evidence="2" type="ORF">SAMN04488024_11359</name>
</gene>
<dbReference type="Proteomes" id="UP000199455">
    <property type="component" value="Unassembled WGS sequence"/>
</dbReference>
<sequence>MADKLGISQFAYSKIERGKTDITVRRMIDIANILEIPAAKLLP</sequence>
<dbReference type="AlphaFoldDB" id="A0A1G7AWZ7"/>
<dbReference type="Gene3D" id="1.10.260.40">
    <property type="entry name" value="lambda repressor-like DNA-binding domains"/>
    <property type="match status" value="1"/>
</dbReference>
<evidence type="ECO:0000313" key="3">
    <source>
        <dbReference type="Proteomes" id="UP000199455"/>
    </source>
</evidence>
<dbReference type="SUPFAM" id="SSF47413">
    <property type="entry name" value="lambda repressor-like DNA-binding domains"/>
    <property type="match status" value="1"/>
</dbReference>
<dbReference type="Pfam" id="PF01381">
    <property type="entry name" value="HTH_3"/>
    <property type="match status" value="1"/>
</dbReference>
<name>A0A1G7AWZ7_9SPHI</name>
<dbReference type="PROSITE" id="PS50943">
    <property type="entry name" value="HTH_CROC1"/>
    <property type="match status" value="1"/>
</dbReference>
<feature type="domain" description="HTH cro/C1-type" evidence="1">
    <location>
        <begin position="1"/>
        <end position="41"/>
    </location>
</feature>
<dbReference type="InterPro" id="IPR010982">
    <property type="entry name" value="Lambda_DNA-bd_dom_sf"/>
</dbReference>
<protein>
    <submittedName>
        <fullName evidence="2">Helix-turn-helix domain-containing protein</fullName>
    </submittedName>
</protein>
<accession>A0A1G7AWZ7</accession>
<proteinExistence type="predicted"/>
<dbReference type="CDD" id="cd00093">
    <property type="entry name" value="HTH_XRE"/>
    <property type="match status" value="1"/>
</dbReference>
<dbReference type="GO" id="GO:0003677">
    <property type="term" value="F:DNA binding"/>
    <property type="evidence" value="ECO:0007669"/>
    <property type="project" value="InterPro"/>
</dbReference>
<dbReference type="EMBL" id="FMZH01000013">
    <property type="protein sequence ID" value="SDE18476.1"/>
    <property type="molecule type" value="Genomic_DNA"/>
</dbReference>
<reference evidence="3" key="1">
    <citation type="submission" date="2016-10" db="EMBL/GenBank/DDBJ databases">
        <authorList>
            <person name="Varghese N."/>
            <person name="Submissions S."/>
        </authorList>
    </citation>
    <scope>NUCLEOTIDE SEQUENCE [LARGE SCALE GENOMIC DNA]</scope>
    <source>
        <strain evidence="3">DSM 18609</strain>
    </source>
</reference>
<evidence type="ECO:0000313" key="2">
    <source>
        <dbReference type="EMBL" id="SDE18476.1"/>
    </source>
</evidence>
<evidence type="ECO:0000259" key="1">
    <source>
        <dbReference type="PROSITE" id="PS50943"/>
    </source>
</evidence>
<organism evidence="2 3">
    <name type="scientific">Pedobacter soli</name>
    <dbReference type="NCBI Taxonomy" id="390242"/>
    <lineage>
        <taxon>Bacteria</taxon>
        <taxon>Pseudomonadati</taxon>
        <taxon>Bacteroidota</taxon>
        <taxon>Sphingobacteriia</taxon>
        <taxon>Sphingobacteriales</taxon>
        <taxon>Sphingobacteriaceae</taxon>
        <taxon>Pedobacter</taxon>
    </lineage>
</organism>